<accession>W4JXV4</accession>
<proteinExistence type="predicted"/>
<dbReference type="GO" id="GO:0008270">
    <property type="term" value="F:zinc ion binding"/>
    <property type="evidence" value="ECO:0007669"/>
    <property type="project" value="InterPro"/>
</dbReference>
<dbReference type="SUPFAM" id="SSF57701">
    <property type="entry name" value="Zn2/Cys6 DNA-binding domain"/>
    <property type="match status" value="1"/>
</dbReference>
<reference evidence="6 7" key="1">
    <citation type="journal article" date="2012" name="New Phytol.">
        <title>Insight into trade-off between wood decay and parasitism from the genome of a fungal forest pathogen.</title>
        <authorList>
            <person name="Olson A."/>
            <person name="Aerts A."/>
            <person name="Asiegbu F."/>
            <person name="Belbahri L."/>
            <person name="Bouzid O."/>
            <person name="Broberg A."/>
            <person name="Canback B."/>
            <person name="Coutinho P.M."/>
            <person name="Cullen D."/>
            <person name="Dalman K."/>
            <person name="Deflorio G."/>
            <person name="van Diepen L.T."/>
            <person name="Dunand C."/>
            <person name="Duplessis S."/>
            <person name="Durling M."/>
            <person name="Gonthier P."/>
            <person name="Grimwood J."/>
            <person name="Fossdal C.G."/>
            <person name="Hansson D."/>
            <person name="Henrissat B."/>
            <person name="Hietala A."/>
            <person name="Himmelstrand K."/>
            <person name="Hoffmeister D."/>
            <person name="Hogberg N."/>
            <person name="James T.Y."/>
            <person name="Karlsson M."/>
            <person name="Kohler A."/>
            <person name="Kues U."/>
            <person name="Lee Y.H."/>
            <person name="Lin Y.C."/>
            <person name="Lind M."/>
            <person name="Lindquist E."/>
            <person name="Lombard V."/>
            <person name="Lucas S."/>
            <person name="Lunden K."/>
            <person name="Morin E."/>
            <person name="Murat C."/>
            <person name="Park J."/>
            <person name="Raffaello T."/>
            <person name="Rouze P."/>
            <person name="Salamov A."/>
            <person name="Schmutz J."/>
            <person name="Solheim H."/>
            <person name="Stahlberg J."/>
            <person name="Velez H."/>
            <person name="de Vries R.P."/>
            <person name="Wiebenga A."/>
            <person name="Woodward S."/>
            <person name="Yakovlev I."/>
            <person name="Garbelotto M."/>
            <person name="Martin F."/>
            <person name="Grigoriev I.V."/>
            <person name="Stenlid J."/>
        </authorList>
    </citation>
    <scope>NUCLEOTIDE SEQUENCE [LARGE SCALE GENOMIC DNA]</scope>
    <source>
        <strain evidence="6 7">TC 32-1</strain>
    </source>
</reference>
<dbReference type="PROSITE" id="PS50048">
    <property type="entry name" value="ZN2_CY6_FUNGAL_2"/>
    <property type="match status" value="1"/>
</dbReference>
<protein>
    <recommendedName>
        <fullName evidence="5">Zn(2)-C6 fungal-type domain-containing protein</fullName>
    </recommendedName>
</protein>
<keyword evidence="7" id="KW-1185">Reference proteome</keyword>
<dbReference type="CDD" id="cd12148">
    <property type="entry name" value="fungal_TF_MHR"/>
    <property type="match status" value="1"/>
</dbReference>
<dbReference type="InterPro" id="IPR036864">
    <property type="entry name" value="Zn2-C6_fun-type_DNA-bd_sf"/>
</dbReference>
<sequence>MTERESPTVGTSGRISAKRPRQALNCKPCRNSKLKCDRFRPCSSCILRGHAAFCYQNEGPSSAHDNKSKYVRSSDTDAYLLTIALRPHRVVNSKFEFKRIQQSLASLQAHVLRLEASWAPTSDHSWIRDGTQEQKSSSPDASNSLSPGTTGRLTHRGFYTGPTTSISYLESISSLSDEGDGDMNNVYEAILPTKIPLDYEADIDLISQLPTLSIVDSLVDYYFEFCTWILSIVHQPSFLEAWAEYKSGKSANRVVLATVCAIMTETLYDLPESHPILDSLQESRERLRIRYYDIMRSALHRYQLETNAYSMEFVELLLIRSQVLMRSNIHNEEIWRVSREFVAVGTAMGLHREPGTAMPIDVAERRRWAWWHIVGIERWQAFTFGRPPSIASHHFDTRYPSVCDPSVDSTGRLFVPNFALFRLAHLLGDIIDDMLSLRPVPYSNVLAHDKNLQEWLDSLPPELNLDDDALTHSLCSPVTAVCRFGAQSVHIRSIFLHIRFAMHEPYVIAAHQSPDMTQNWDIALDAAESLISLASQGRPEFLENASPAVVGYMSFGPIHIFSAAMFFTRLLSDKPDMSESARLRQNIHKAISTLERLRHLPMSKKAWVILKELGPLYSEEYGRECTESRLQTKTKVLSKVKNLDFPYYDS</sequence>
<evidence type="ECO:0000256" key="1">
    <source>
        <dbReference type="ARBA" id="ARBA00004123"/>
    </source>
</evidence>
<evidence type="ECO:0000259" key="5">
    <source>
        <dbReference type="PROSITE" id="PS50048"/>
    </source>
</evidence>
<dbReference type="EMBL" id="KI925462">
    <property type="protein sequence ID" value="ETW78407.1"/>
    <property type="molecule type" value="Genomic_DNA"/>
</dbReference>
<dbReference type="InterPro" id="IPR007219">
    <property type="entry name" value="XnlR_reg_dom"/>
</dbReference>
<dbReference type="SMART" id="SM00906">
    <property type="entry name" value="Fungal_trans"/>
    <property type="match status" value="1"/>
</dbReference>
<evidence type="ECO:0000256" key="2">
    <source>
        <dbReference type="ARBA" id="ARBA00022723"/>
    </source>
</evidence>
<dbReference type="InParanoid" id="W4JXV4"/>
<dbReference type="HOGENOM" id="CLU_011553_0_0_1"/>
<dbReference type="GO" id="GO:0000981">
    <property type="term" value="F:DNA-binding transcription factor activity, RNA polymerase II-specific"/>
    <property type="evidence" value="ECO:0007669"/>
    <property type="project" value="InterPro"/>
</dbReference>
<dbReference type="GO" id="GO:0005634">
    <property type="term" value="C:nucleus"/>
    <property type="evidence" value="ECO:0007669"/>
    <property type="project" value="UniProtKB-SubCell"/>
</dbReference>
<dbReference type="GeneID" id="20678415"/>
<feature type="region of interest" description="Disordered" evidence="4">
    <location>
        <begin position="125"/>
        <end position="158"/>
    </location>
</feature>
<feature type="compositionally biased region" description="Low complexity" evidence="4">
    <location>
        <begin position="136"/>
        <end position="146"/>
    </location>
</feature>
<evidence type="ECO:0000256" key="4">
    <source>
        <dbReference type="SAM" id="MobiDB-lite"/>
    </source>
</evidence>
<keyword evidence="2" id="KW-0479">Metal-binding</keyword>
<evidence type="ECO:0000313" key="7">
    <source>
        <dbReference type="Proteomes" id="UP000030671"/>
    </source>
</evidence>
<dbReference type="KEGG" id="hir:HETIRDRAFT_57899"/>
<feature type="domain" description="Zn(2)-C6 fungal-type" evidence="5">
    <location>
        <begin position="25"/>
        <end position="54"/>
    </location>
</feature>
<dbReference type="GO" id="GO:0003677">
    <property type="term" value="F:DNA binding"/>
    <property type="evidence" value="ECO:0007669"/>
    <property type="project" value="InterPro"/>
</dbReference>
<dbReference type="CDD" id="cd00067">
    <property type="entry name" value="GAL4"/>
    <property type="match status" value="1"/>
</dbReference>
<dbReference type="PANTHER" id="PTHR31001">
    <property type="entry name" value="UNCHARACTERIZED TRANSCRIPTIONAL REGULATORY PROTEIN"/>
    <property type="match status" value="1"/>
</dbReference>
<feature type="non-terminal residue" evidence="6">
    <location>
        <position position="650"/>
    </location>
</feature>
<dbReference type="Pfam" id="PF04082">
    <property type="entry name" value="Fungal_trans"/>
    <property type="match status" value="1"/>
</dbReference>
<evidence type="ECO:0000313" key="6">
    <source>
        <dbReference type="EMBL" id="ETW78407.1"/>
    </source>
</evidence>
<dbReference type="eggNOG" id="ENOG502SI49">
    <property type="taxonomic scope" value="Eukaryota"/>
</dbReference>
<comment type="subcellular location">
    <subcellularLocation>
        <location evidence="1">Nucleus</location>
    </subcellularLocation>
</comment>
<dbReference type="FunCoup" id="W4JXV4">
    <property type="interactions" value="171"/>
</dbReference>
<dbReference type="PANTHER" id="PTHR31001:SF88">
    <property type="entry name" value="TRANSCRIPTION FACTOR PDR3"/>
    <property type="match status" value="1"/>
</dbReference>
<evidence type="ECO:0000256" key="3">
    <source>
        <dbReference type="ARBA" id="ARBA00023242"/>
    </source>
</evidence>
<dbReference type="InterPro" id="IPR001138">
    <property type="entry name" value="Zn2Cys6_DnaBD"/>
</dbReference>
<dbReference type="Proteomes" id="UP000030671">
    <property type="component" value="Unassembled WGS sequence"/>
</dbReference>
<organism evidence="6 7">
    <name type="scientific">Heterobasidion irregulare (strain TC 32-1)</name>
    <dbReference type="NCBI Taxonomy" id="747525"/>
    <lineage>
        <taxon>Eukaryota</taxon>
        <taxon>Fungi</taxon>
        <taxon>Dikarya</taxon>
        <taxon>Basidiomycota</taxon>
        <taxon>Agaricomycotina</taxon>
        <taxon>Agaricomycetes</taxon>
        <taxon>Russulales</taxon>
        <taxon>Bondarzewiaceae</taxon>
        <taxon>Heterobasidion</taxon>
        <taxon>Heterobasidion annosum species complex</taxon>
    </lineage>
</organism>
<gene>
    <name evidence="6" type="ORF">HETIRDRAFT_57899</name>
</gene>
<keyword evidence="3" id="KW-0539">Nucleus</keyword>
<dbReference type="InterPro" id="IPR050613">
    <property type="entry name" value="Sec_Metabolite_Reg"/>
</dbReference>
<dbReference type="RefSeq" id="XP_009549664.1">
    <property type="nucleotide sequence ID" value="XM_009551369.1"/>
</dbReference>
<dbReference type="OrthoDB" id="762982at2759"/>
<dbReference type="GO" id="GO:0006351">
    <property type="term" value="P:DNA-templated transcription"/>
    <property type="evidence" value="ECO:0007669"/>
    <property type="project" value="InterPro"/>
</dbReference>
<name>W4JXV4_HETIT</name>
<dbReference type="Gene3D" id="4.10.240.10">
    <property type="entry name" value="Zn(2)-C6 fungal-type DNA-binding domain"/>
    <property type="match status" value="1"/>
</dbReference>
<dbReference type="STRING" id="747525.W4JXV4"/>
<dbReference type="Pfam" id="PF00172">
    <property type="entry name" value="Zn_clus"/>
    <property type="match status" value="1"/>
</dbReference>
<dbReference type="AlphaFoldDB" id="W4JXV4"/>